<proteinExistence type="predicted"/>
<dbReference type="Pfam" id="PF08713">
    <property type="entry name" value="DNA_alkylation"/>
    <property type="match status" value="1"/>
</dbReference>
<dbReference type="PANTHER" id="PTHR34070">
    <property type="entry name" value="ARMADILLO-TYPE FOLD"/>
    <property type="match status" value="1"/>
</dbReference>
<accession>A0A1T4MZG2</accession>
<reference evidence="1 2" key="1">
    <citation type="submission" date="2017-02" db="EMBL/GenBank/DDBJ databases">
        <authorList>
            <person name="Peterson S.W."/>
        </authorList>
    </citation>
    <scope>NUCLEOTIDE SEQUENCE [LARGE SCALE GENOMIC DNA]</scope>
    <source>
        <strain evidence="1 2">ATCC 51222</strain>
    </source>
</reference>
<dbReference type="CDD" id="cd06561">
    <property type="entry name" value="AlkD_like"/>
    <property type="match status" value="1"/>
</dbReference>
<protein>
    <submittedName>
        <fullName evidence="1">3-methyladenine DNA glycosylase AlkD</fullName>
    </submittedName>
</protein>
<name>A0A1T4MZG2_9FIRM</name>
<dbReference type="Gene3D" id="1.25.10.90">
    <property type="match status" value="1"/>
</dbReference>
<dbReference type="STRING" id="290054.SAMN02745114_01430"/>
<dbReference type="AlphaFoldDB" id="A0A1T4MZG2"/>
<dbReference type="InterPro" id="IPR016024">
    <property type="entry name" value="ARM-type_fold"/>
</dbReference>
<evidence type="ECO:0000313" key="2">
    <source>
        <dbReference type="Proteomes" id="UP000190657"/>
    </source>
</evidence>
<dbReference type="InterPro" id="IPR014825">
    <property type="entry name" value="DNA_alkylation"/>
</dbReference>
<dbReference type="Proteomes" id="UP000190657">
    <property type="component" value="Unassembled WGS sequence"/>
</dbReference>
<dbReference type="EMBL" id="FUWW01000017">
    <property type="protein sequence ID" value="SJZ72177.1"/>
    <property type="molecule type" value="Genomic_DNA"/>
</dbReference>
<evidence type="ECO:0000313" key="1">
    <source>
        <dbReference type="EMBL" id="SJZ72177.1"/>
    </source>
</evidence>
<gene>
    <name evidence="1" type="ORF">SAMN02745114_01430</name>
</gene>
<sequence>MNIQKRLFELSDEKNADFSAKLTPGIDREKFLGVRIPASRKLAKEIIKENEHKDFLNSLPHKYYDENILHSILISEIKDYNECIKYVDEFLPYVDNWAVCDTMSPKAFKNKHERLMNDILRWVDSDQTYTIRFGLKILMAHFLDNDFKNEYLKIPAKIKSDEYYINMMIAWFYATALAKQWDSTIVYIENGVLDKWVHNKAIQKARESYRITAEQKEYLKSLKK</sequence>
<organism evidence="1 2">
    <name type="scientific">Eubacterium coprostanoligenes</name>
    <dbReference type="NCBI Taxonomy" id="290054"/>
    <lineage>
        <taxon>Bacteria</taxon>
        <taxon>Bacillati</taxon>
        <taxon>Bacillota</taxon>
        <taxon>Clostridia</taxon>
        <taxon>Eubacteriales</taxon>
        <taxon>Eubacteriaceae</taxon>
        <taxon>Eubacterium</taxon>
    </lineage>
</organism>
<dbReference type="RefSeq" id="WP_078768891.1">
    <property type="nucleotide sequence ID" value="NZ_FUWW01000017.1"/>
</dbReference>
<dbReference type="PANTHER" id="PTHR34070:SF1">
    <property type="entry name" value="DNA ALKYLATION REPAIR PROTEIN"/>
    <property type="match status" value="1"/>
</dbReference>
<dbReference type="OrthoDB" id="9784740at2"/>
<keyword evidence="2" id="KW-1185">Reference proteome</keyword>
<dbReference type="SUPFAM" id="SSF48371">
    <property type="entry name" value="ARM repeat"/>
    <property type="match status" value="1"/>
</dbReference>